<evidence type="ECO:0000256" key="2">
    <source>
        <dbReference type="RuleBase" id="RU003452"/>
    </source>
</evidence>
<dbReference type="OrthoDB" id="10260017at2759"/>
<dbReference type="SUPFAM" id="SSF54001">
    <property type="entry name" value="Cysteine proteinases"/>
    <property type="match status" value="1"/>
</dbReference>
<dbReference type="EMBL" id="JAOQAZ010000038">
    <property type="protein sequence ID" value="KAJ4247818.1"/>
    <property type="molecule type" value="Genomic_DNA"/>
</dbReference>
<dbReference type="PANTHER" id="PTHR11786">
    <property type="entry name" value="N-HYDROXYARYLAMINE O-ACETYLTRANSFERASE"/>
    <property type="match status" value="1"/>
</dbReference>
<reference evidence="3" key="1">
    <citation type="submission" date="2022-09" db="EMBL/GenBank/DDBJ databases">
        <title>Fusarium specimens isolated from Avocado Roots.</title>
        <authorList>
            <person name="Stajich J."/>
            <person name="Roper C."/>
            <person name="Heimlech-Rivalta G."/>
        </authorList>
    </citation>
    <scope>NUCLEOTIDE SEQUENCE</scope>
    <source>
        <strain evidence="3">CF00136</strain>
    </source>
</reference>
<keyword evidence="2" id="KW-0808">Transferase</keyword>
<dbReference type="InterPro" id="IPR038765">
    <property type="entry name" value="Papain-like_cys_pep_sf"/>
</dbReference>
<evidence type="ECO:0000256" key="1">
    <source>
        <dbReference type="ARBA" id="ARBA00006547"/>
    </source>
</evidence>
<dbReference type="InterPro" id="IPR053710">
    <property type="entry name" value="Arylamine_NAT_domain_sf"/>
</dbReference>
<dbReference type="PRINTS" id="PR01543">
    <property type="entry name" value="ANATRNSFRASE"/>
</dbReference>
<sequence>MADRIRYSQSQLQKYYDRIALPASDRQYNISNLSSDAQLEFLFRLQNQQLITVPFENLTLHYSWHRVVNVDADHLYGKIVDEKRGGYCMENNSFFHTVLLSLGYDVYTVAARVYNPDAGRYGGMSHLLNVVTIGETSYAVDVGFGARTPTIPLQLIPEQVRDRSDSGQMRLRYDTIPQYLNKRSKVWIYEYRSRDGAEWTPQWCFMDFEALPEDIRVMNMSPSRSPSSFFTYKVVCVLFTSEKEDYSNEDVKSRTLKETGGDIDGGLIIDGNVFKYRKGGTVKWEQTFKTEDERLEALRKYFGVELTKQNQKAIRGTAGAIA</sequence>
<comment type="similarity">
    <text evidence="1 2">Belongs to the arylamine N-acetyltransferase family.</text>
</comment>
<name>A0A9W8RQ54_9HYPO</name>
<dbReference type="GO" id="GO:0016407">
    <property type="term" value="F:acetyltransferase activity"/>
    <property type="evidence" value="ECO:0007669"/>
    <property type="project" value="InterPro"/>
</dbReference>
<gene>
    <name evidence="3" type="ORF">NW762_013027</name>
</gene>
<comment type="caution">
    <text evidence="3">The sequence shown here is derived from an EMBL/GenBank/DDBJ whole genome shotgun (WGS) entry which is preliminary data.</text>
</comment>
<evidence type="ECO:0000313" key="4">
    <source>
        <dbReference type="Proteomes" id="UP001152049"/>
    </source>
</evidence>
<keyword evidence="2" id="KW-0012">Acyltransferase</keyword>
<dbReference type="Gene3D" id="3.30.2140.20">
    <property type="match status" value="1"/>
</dbReference>
<protein>
    <recommendedName>
        <fullName evidence="5">Arylamine N-acetyltransferase</fullName>
    </recommendedName>
</protein>
<organism evidence="3 4">
    <name type="scientific">Fusarium torreyae</name>
    <dbReference type="NCBI Taxonomy" id="1237075"/>
    <lineage>
        <taxon>Eukaryota</taxon>
        <taxon>Fungi</taxon>
        <taxon>Dikarya</taxon>
        <taxon>Ascomycota</taxon>
        <taxon>Pezizomycotina</taxon>
        <taxon>Sordariomycetes</taxon>
        <taxon>Hypocreomycetidae</taxon>
        <taxon>Hypocreales</taxon>
        <taxon>Nectriaceae</taxon>
        <taxon>Fusarium</taxon>
    </lineage>
</organism>
<proteinExistence type="inferred from homology"/>
<evidence type="ECO:0008006" key="5">
    <source>
        <dbReference type="Google" id="ProtNLM"/>
    </source>
</evidence>
<evidence type="ECO:0000313" key="3">
    <source>
        <dbReference type="EMBL" id="KAJ4247818.1"/>
    </source>
</evidence>
<dbReference type="Proteomes" id="UP001152049">
    <property type="component" value="Unassembled WGS sequence"/>
</dbReference>
<dbReference type="PANTHER" id="PTHR11786:SF0">
    <property type="entry name" value="ARYLAMINE N-ACETYLTRANSFERASE 4-RELATED"/>
    <property type="match status" value="1"/>
</dbReference>
<dbReference type="Pfam" id="PF00797">
    <property type="entry name" value="Acetyltransf_2"/>
    <property type="match status" value="1"/>
</dbReference>
<keyword evidence="4" id="KW-1185">Reference proteome</keyword>
<dbReference type="InterPro" id="IPR001447">
    <property type="entry name" value="Arylamine_N-AcTrfase"/>
</dbReference>
<accession>A0A9W8RQ54</accession>
<dbReference type="AlphaFoldDB" id="A0A9W8RQ54"/>